<evidence type="ECO:0000313" key="1">
    <source>
        <dbReference type="EMBL" id="MEE1879587.1"/>
    </source>
</evidence>
<organism evidence="1 2">
    <name type="scientific">Pseudomonas soli</name>
    <dbReference type="NCBI Taxonomy" id="1306993"/>
    <lineage>
        <taxon>Bacteria</taxon>
        <taxon>Pseudomonadati</taxon>
        <taxon>Pseudomonadota</taxon>
        <taxon>Gammaproteobacteria</taxon>
        <taxon>Pseudomonadales</taxon>
        <taxon>Pseudomonadaceae</taxon>
        <taxon>Pseudomonas</taxon>
    </lineage>
</organism>
<proteinExistence type="predicted"/>
<keyword evidence="2" id="KW-1185">Reference proteome</keyword>
<gene>
    <name evidence="1" type="ORF">V0R55_05405</name>
</gene>
<sequence length="241" mass="25068">MLRPPEGIAFVAGCHGAGCRVQHASPQQVAASVDLLAQGLAPAAVLFGGEEVLFVQRLGLEVAHLQAQGLALGQRETVVTGQHLDDVAAERRSAERSVVGLAPQARRLVAAGKLIIVAPAPRSDRLAGFGDLFGEVCEPLCSVQLVGCRCVVDPSQFAGATVHQARADGFALGQGTTGLDRAQAVPSAFDAAHPLQAEVLHVGQATIWLVADLVGHREGVGIRGWLEVNGRFGSHCVLLHA</sequence>
<dbReference type="EMBL" id="JAZDQQ010000003">
    <property type="protein sequence ID" value="MEE1879587.1"/>
    <property type="molecule type" value="Genomic_DNA"/>
</dbReference>
<dbReference type="Proteomes" id="UP001329505">
    <property type="component" value="Unassembled WGS sequence"/>
</dbReference>
<dbReference type="RefSeq" id="WP_330125925.1">
    <property type="nucleotide sequence ID" value="NZ_JAZDQQ010000003.1"/>
</dbReference>
<protein>
    <submittedName>
        <fullName evidence="1">Uncharacterized protein</fullName>
    </submittedName>
</protein>
<name>A0ABU7GKV2_9PSED</name>
<accession>A0ABU7GKV2</accession>
<reference evidence="1 2" key="1">
    <citation type="submission" date="2024-01" db="EMBL/GenBank/DDBJ databases">
        <title>Unpublished Manusciprt.</title>
        <authorList>
            <person name="Duman M."/>
            <person name="Valdes E.G."/>
            <person name="Ajmi N."/>
            <person name="Altun S."/>
            <person name="Saticioglu I.B."/>
        </authorList>
    </citation>
    <scope>NUCLEOTIDE SEQUENCE [LARGE SCALE GENOMIC DNA]</scope>
    <source>
        <strain evidence="1 2">139P</strain>
    </source>
</reference>
<evidence type="ECO:0000313" key="2">
    <source>
        <dbReference type="Proteomes" id="UP001329505"/>
    </source>
</evidence>
<comment type="caution">
    <text evidence="1">The sequence shown here is derived from an EMBL/GenBank/DDBJ whole genome shotgun (WGS) entry which is preliminary data.</text>
</comment>